<reference evidence="2" key="1">
    <citation type="journal article" date="2019" name="Microbiol. Immunol.">
        <title>Molecular and phenotypic characterization of Leptospira johnsonii sp. nov., Leptospira ellinghausenii sp. nov. and Leptospira ryugenii sp. nov. isolated from soil and water in Japan.</title>
        <authorList>
            <person name="Masuzawa T."/>
            <person name="Saito M."/>
            <person name="Nakao R."/>
            <person name="Nikaido Y."/>
            <person name="Matsumoto M."/>
            <person name="Ogawa M."/>
            <person name="Yokoyama M."/>
            <person name="Hidaka Y."/>
            <person name="Tomita J."/>
            <person name="Sakakibara K."/>
            <person name="Suzuki K."/>
            <person name="Yasuda S."/>
            <person name="Sato H."/>
            <person name="Yamaguchi M."/>
            <person name="Yoshida S.I."/>
            <person name="Koizumi N."/>
            <person name="Kawamura Y."/>
        </authorList>
    </citation>
    <scope>NUCLEOTIDE SEQUENCE [LARGE SCALE GENOMIC DNA]</scope>
    <source>
        <strain evidence="2">E18</strain>
    </source>
</reference>
<protein>
    <submittedName>
        <fullName evidence="1">Uncharacterized protein</fullName>
    </submittedName>
</protein>
<dbReference type="AlphaFoldDB" id="A0A2P2DIG0"/>
<keyword evidence="2" id="KW-1185">Reference proteome</keyword>
<dbReference type="OrthoDB" id="9804720at2"/>
<accession>A0A2P2DIG0</accession>
<sequence length="65" mass="7456">MTISEFNKVVPVAGMVFRTYDGIDRELIKISVDKETNSVIIFSWFFTATLPEIEGFYPPKELNPI</sequence>
<gene>
    <name evidence="1" type="ORF">LPTSP2_36970</name>
</gene>
<name>A0A2P2DIG0_9LEPT</name>
<evidence type="ECO:0000313" key="2">
    <source>
        <dbReference type="Proteomes" id="UP000245206"/>
    </source>
</evidence>
<dbReference type="EMBL" id="BFAZ01000011">
    <property type="protein sequence ID" value="GBF44394.1"/>
    <property type="molecule type" value="Genomic_DNA"/>
</dbReference>
<dbReference type="RefSeq" id="WP_108961366.1">
    <property type="nucleotide sequence ID" value="NZ_BFAZ01000011.1"/>
</dbReference>
<organism evidence="1 2">
    <name type="scientific">Leptospira ellinghausenii</name>
    <dbReference type="NCBI Taxonomy" id="1917822"/>
    <lineage>
        <taxon>Bacteria</taxon>
        <taxon>Pseudomonadati</taxon>
        <taxon>Spirochaetota</taxon>
        <taxon>Spirochaetia</taxon>
        <taxon>Leptospirales</taxon>
        <taxon>Leptospiraceae</taxon>
        <taxon>Leptospira</taxon>
    </lineage>
</organism>
<evidence type="ECO:0000313" key="1">
    <source>
        <dbReference type="EMBL" id="GBF44394.1"/>
    </source>
</evidence>
<comment type="caution">
    <text evidence="1">The sequence shown here is derived from an EMBL/GenBank/DDBJ whole genome shotgun (WGS) entry which is preliminary data.</text>
</comment>
<dbReference type="Proteomes" id="UP000245206">
    <property type="component" value="Unassembled WGS sequence"/>
</dbReference>
<proteinExistence type="predicted"/>